<dbReference type="EMBL" id="KI392446">
    <property type="protein sequence ID" value="ERN16385.1"/>
    <property type="molecule type" value="Genomic_DNA"/>
</dbReference>
<accession>U5D2A5</accession>
<proteinExistence type="predicted"/>
<organism evidence="1 2">
    <name type="scientific">Amborella trichopoda</name>
    <dbReference type="NCBI Taxonomy" id="13333"/>
    <lineage>
        <taxon>Eukaryota</taxon>
        <taxon>Viridiplantae</taxon>
        <taxon>Streptophyta</taxon>
        <taxon>Embryophyta</taxon>
        <taxon>Tracheophyta</taxon>
        <taxon>Spermatophyta</taxon>
        <taxon>Magnoliopsida</taxon>
        <taxon>Amborellales</taxon>
        <taxon>Amborellaceae</taxon>
        <taxon>Amborella</taxon>
    </lineage>
</organism>
<dbReference type="HOGENOM" id="CLU_2852653_0_0_1"/>
<evidence type="ECO:0000313" key="2">
    <source>
        <dbReference type="Proteomes" id="UP000017836"/>
    </source>
</evidence>
<evidence type="ECO:0000313" key="1">
    <source>
        <dbReference type="EMBL" id="ERN16385.1"/>
    </source>
</evidence>
<dbReference type="AlphaFoldDB" id="U5D2A5"/>
<protein>
    <submittedName>
        <fullName evidence="1">Uncharacterized protein</fullName>
    </submittedName>
</protein>
<reference evidence="2" key="1">
    <citation type="journal article" date="2013" name="Science">
        <title>The Amborella genome and the evolution of flowering plants.</title>
        <authorList>
            <consortium name="Amborella Genome Project"/>
        </authorList>
    </citation>
    <scope>NUCLEOTIDE SEQUENCE [LARGE SCALE GENOMIC DNA]</scope>
</reference>
<gene>
    <name evidence="1" type="ORF">AMTR_s00052p00099240</name>
</gene>
<sequence length="65" mass="7016">MPLSSSLALYSAAGQTPLFSLATKDTPKTLSIFQATKDNTKDLSTFLAATEVGAPPRKVLWNQFK</sequence>
<dbReference type="Gramene" id="ERN16385">
    <property type="protein sequence ID" value="ERN16385"/>
    <property type="gene ID" value="AMTR_s00052p00099240"/>
</dbReference>
<keyword evidence="2" id="KW-1185">Reference proteome</keyword>
<name>U5D2A5_AMBTC</name>
<dbReference type="Proteomes" id="UP000017836">
    <property type="component" value="Unassembled WGS sequence"/>
</dbReference>